<dbReference type="InterPro" id="IPR029016">
    <property type="entry name" value="GAF-like_dom_sf"/>
</dbReference>
<evidence type="ECO:0000259" key="4">
    <source>
        <dbReference type="PROSITE" id="PS50043"/>
    </source>
</evidence>
<gene>
    <name evidence="5" type="ORF">EFBL_3697</name>
</gene>
<name>A0A292YS52_9BACL</name>
<keyword evidence="1" id="KW-0805">Transcription regulation</keyword>
<dbReference type="PANTHER" id="PTHR44688:SF16">
    <property type="entry name" value="DNA-BINDING TRANSCRIPTIONAL ACTIVATOR DEVR_DOSR"/>
    <property type="match status" value="1"/>
</dbReference>
<keyword evidence="2" id="KW-0238">DNA-binding</keyword>
<proteinExistence type="predicted"/>
<dbReference type="GO" id="GO:0045892">
    <property type="term" value="P:negative regulation of DNA-templated transcription"/>
    <property type="evidence" value="ECO:0007669"/>
    <property type="project" value="UniProtKB-ARBA"/>
</dbReference>
<dbReference type="SUPFAM" id="SSF55781">
    <property type="entry name" value="GAF domain-like"/>
    <property type="match status" value="2"/>
</dbReference>
<evidence type="ECO:0000313" key="5">
    <source>
        <dbReference type="EMBL" id="GAX92006.1"/>
    </source>
</evidence>
<dbReference type="Pfam" id="PF00196">
    <property type="entry name" value="GerE"/>
    <property type="match status" value="1"/>
</dbReference>
<protein>
    <recommendedName>
        <fullName evidence="4">HTH luxR-type domain-containing protein</fullName>
    </recommendedName>
</protein>
<evidence type="ECO:0000256" key="1">
    <source>
        <dbReference type="ARBA" id="ARBA00023015"/>
    </source>
</evidence>
<dbReference type="PANTHER" id="PTHR44688">
    <property type="entry name" value="DNA-BINDING TRANSCRIPTIONAL ACTIVATOR DEVR_DOSR"/>
    <property type="match status" value="1"/>
</dbReference>
<dbReference type="CDD" id="cd06170">
    <property type="entry name" value="LuxR_C_like"/>
    <property type="match status" value="1"/>
</dbReference>
<dbReference type="Pfam" id="PF10114">
    <property type="entry name" value="PocR"/>
    <property type="match status" value="1"/>
</dbReference>
<accession>A0A292YS52</accession>
<dbReference type="PRINTS" id="PR00038">
    <property type="entry name" value="HTHLUXR"/>
</dbReference>
<comment type="caution">
    <text evidence="5">The sequence shown here is derived from an EMBL/GenBank/DDBJ whole genome shotgun (WGS) entry which is preliminary data.</text>
</comment>
<dbReference type="OrthoDB" id="9808843at2"/>
<evidence type="ECO:0000313" key="6">
    <source>
        <dbReference type="Proteomes" id="UP000217785"/>
    </source>
</evidence>
<dbReference type="InterPro" id="IPR000792">
    <property type="entry name" value="Tscrpt_reg_LuxR_C"/>
</dbReference>
<dbReference type="AlphaFoldDB" id="A0A292YS52"/>
<dbReference type="RefSeq" id="WP_096184354.1">
    <property type="nucleotide sequence ID" value="NZ_BDUF01000112.1"/>
</dbReference>
<dbReference type="SUPFAM" id="SSF46894">
    <property type="entry name" value="C-terminal effector domain of the bipartite response regulators"/>
    <property type="match status" value="1"/>
</dbReference>
<dbReference type="InterPro" id="IPR036388">
    <property type="entry name" value="WH-like_DNA-bd_sf"/>
</dbReference>
<reference evidence="6" key="1">
    <citation type="submission" date="2017-07" db="EMBL/GenBank/DDBJ databases">
        <title>Draft genome sequence of Effusibacillus lacus strain skLN1.</title>
        <authorList>
            <person name="Watanabe M."/>
            <person name="Kojima H."/>
            <person name="Fukui M."/>
        </authorList>
    </citation>
    <scope>NUCLEOTIDE SEQUENCE [LARGE SCALE GENOMIC DNA]</scope>
    <source>
        <strain evidence="6">skLN1</strain>
    </source>
</reference>
<keyword evidence="6" id="KW-1185">Reference proteome</keyword>
<dbReference type="PROSITE" id="PS50043">
    <property type="entry name" value="HTH_LUXR_2"/>
    <property type="match status" value="1"/>
</dbReference>
<evidence type="ECO:0000256" key="2">
    <source>
        <dbReference type="ARBA" id="ARBA00023125"/>
    </source>
</evidence>
<dbReference type="InterPro" id="IPR016032">
    <property type="entry name" value="Sig_transdc_resp-reg_C-effctor"/>
</dbReference>
<dbReference type="Gene3D" id="3.30.450.40">
    <property type="match status" value="1"/>
</dbReference>
<dbReference type="GO" id="GO:0003677">
    <property type="term" value="F:DNA binding"/>
    <property type="evidence" value="ECO:0007669"/>
    <property type="project" value="UniProtKB-KW"/>
</dbReference>
<dbReference type="SMART" id="SM00421">
    <property type="entry name" value="HTH_LUXR"/>
    <property type="match status" value="1"/>
</dbReference>
<sequence length="719" mass="82481">MNNSLELLQDLQEAYAFGCDMTIFITDLKGEYITQPSNVTPCTSLFLQETNSSLSIHYKQVLDMFPSIAKPIICELHPGIKIVLAPVKLNNKTLCYVWAGVFIESNTCDVVLAHVSSNFNLSKTTIDVLSGIKDFTHEQQMQLLNRIRNMTEIISQYLSLKTKAFSRKKRLSIVNKFVNQTRAAYSEWEGQLDLLTSISAIDFVGIATKADSETFCVSRLIGQYQEDLVGVDFFIGEGFLGYVAATGRFGFWSDVASDPRSLFFAKRNMFPRVLFCYPLKIDKEVVALLFGGGSQRTSLDIDDLQMIQTFGAILEVMYANQSSYKILKDKQGMSRILFDLGKELVNSQNLTECLRLLVRFCQEITGSAFSCIIYNKSKNENRIEAVAKGITGDKIQVYSNEVANRYIRPRSEIMYISEEYYERHTDLGNVEEYPIVFQNRVQGVLAAEKTMTMEPSQRKFLSSICMISGFIIHAIQMMEDLLPKEDMIRILHKTISESDPQKYELTLQASNLSRLFSKTIGLSDSEMSLICNACLLVPFSPEFIKEEVGDIRISKIVQGFAHFMTSNKATSENDLTIMKEIQILILVFHYLSNEEQIKNMNLLDLIDPVLYKQFKAFIVREKSAQEDLLLYQEPEHETYDEYLLIERIKKVIPFSERECDVLRFVIQGLANREIAKKLFISEHTVKNHLTKIFQKMQVTDRQQAISKIYQFRHIKNRKF</sequence>
<evidence type="ECO:0000256" key="3">
    <source>
        <dbReference type="ARBA" id="ARBA00023163"/>
    </source>
</evidence>
<dbReference type="InterPro" id="IPR018771">
    <property type="entry name" value="PocR_dom"/>
</dbReference>
<dbReference type="Proteomes" id="UP000217785">
    <property type="component" value="Unassembled WGS sequence"/>
</dbReference>
<keyword evidence="3" id="KW-0804">Transcription</keyword>
<organism evidence="5 6">
    <name type="scientific">Effusibacillus lacus</name>
    <dbReference type="NCBI Taxonomy" id="1348429"/>
    <lineage>
        <taxon>Bacteria</taxon>
        <taxon>Bacillati</taxon>
        <taxon>Bacillota</taxon>
        <taxon>Bacilli</taxon>
        <taxon>Bacillales</taxon>
        <taxon>Alicyclobacillaceae</taxon>
        <taxon>Effusibacillus</taxon>
    </lineage>
</organism>
<dbReference type="EMBL" id="BDUF01000112">
    <property type="protein sequence ID" value="GAX92006.1"/>
    <property type="molecule type" value="Genomic_DNA"/>
</dbReference>
<feature type="domain" description="HTH luxR-type" evidence="4">
    <location>
        <begin position="647"/>
        <end position="712"/>
    </location>
</feature>
<dbReference type="Gene3D" id="1.10.10.10">
    <property type="entry name" value="Winged helix-like DNA-binding domain superfamily/Winged helix DNA-binding domain"/>
    <property type="match status" value="1"/>
</dbReference>